<dbReference type="WBParaSite" id="ACRNAN_scaffold5114.g13293.t1">
    <property type="protein sequence ID" value="ACRNAN_scaffold5114.g13293.t1"/>
    <property type="gene ID" value="ACRNAN_scaffold5114.g13293"/>
</dbReference>
<dbReference type="Proteomes" id="UP000887540">
    <property type="component" value="Unplaced"/>
</dbReference>
<name>A0A914E2C0_9BILA</name>
<accession>A0A914E2C0</accession>
<dbReference type="AlphaFoldDB" id="A0A914E2C0"/>
<keyword evidence="1" id="KW-1185">Reference proteome</keyword>
<evidence type="ECO:0000313" key="1">
    <source>
        <dbReference type="Proteomes" id="UP000887540"/>
    </source>
</evidence>
<reference evidence="2" key="1">
    <citation type="submission" date="2022-11" db="UniProtKB">
        <authorList>
            <consortium name="WormBaseParasite"/>
        </authorList>
    </citation>
    <scope>IDENTIFICATION</scope>
</reference>
<proteinExistence type="predicted"/>
<evidence type="ECO:0000313" key="2">
    <source>
        <dbReference type="WBParaSite" id="ACRNAN_scaffold5114.g13293.t1"/>
    </source>
</evidence>
<sequence length="123" mass="14334">MHESLKEFFDSKNADFYRCGIMKLPKKCRGLAEEDVSHHITPSDAQFLRQVRSFPYSVSFLRMMRPPTDREGGLRYVFAPTSNSEREIADLIDSLDKQPNPMGRDRRSTGYACRFKFCRIFDA</sequence>
<protein>
    <submittedName>
        <fullName evidence="2">Uncharacterized protein</fullName>
    </submittedName>
</protein>
<organism evidence="1 2">
    <name type="scientific">Acrobeloides nanus</name>
    <dbReference type="NCBI Taxonomy" id="290746"/>
    <lineage>
        <taxon>Eukaryota</taxon>
        <taxon>Metazoa</taxon>
        <taxon>Ecdysozoa</taxon>
        <taxon>Nematoda</taxon>
        <taxon>Chromadorea</taxon>
        <taxon>Rhabditida</taxon>
        <taxon>Tylenchina</taxon>
        <taxon>Cephalobomorpha</taxon>
        <taxon>Cephaloboidea</taxon>
        <taxon>Cephalobidae</taxon>
        <taxon>Acrobeloides</taxon>
    </lineage>
</organism>